<feature type="domain" description="WxL" evidence="2">
    <location>
        <begin position="50"/>
        <end position="198"/>
    </location>
</feature>
<keyword evidence="4" id="KW-1185">Reference proteome</keyword>
<evidence type="ECO:0000313" key="3">
    <source>
        <dbReference type="EMBL" id="THB60109.1"/>
    </source>
</evidence>
<feature type="chain" id="PRO_5020924608" description="WxL domain-containing protein" evidence="1">
    <location>
        <begin position="27"/>
        <end position="200"/>
    </location>
</feature>
<dbReference type="Proteomes" id="UP000310506">
    <property type="component" value="Unassembled WGS sequence"/>
</dbReference>
<dbReference type="Pfam" id="PF13731">
    <property type="entry name" value="WxL"/>
    <property type="match status" value="1"/>
</dbReference>
<dbReference type="EMBL" id="SDGV01000042">
    <property type="protein sequence ID" value="THB60109.1"/>
    <property type="molecule type" value="Genomic_DNA"/>
</dbReference>
<evidence type="ECO:0000256" key="1">
    <source>
        <dbReference type="SAM" id="SignalP"/>
    </source>
</evidence>
<feature type="signal peptide" evidence="1">
    <location>
        <begin position="1"/>
        <end position="26"/>
    </location>
</feature>
<dbReference type="OrthoDB" id="2356942at2"/>
<proteinExistence type="predicted"/>
<evidence type="ECO:0000259" key="2">
    <source>
        <dbReference type="Pfam" id="PF13731"/>
    </source>
</evidence>
<gene>
    <name evidence="3" type="ORF">ESZ54_12190</name>
</gene>
<name>A0A4V3TUT0_9ENTE</name>
<organism evidence="3 4">
    <name type="scientific">Vagococcus silagei</name>
    <dbReference type="NCBI Taxonomy" id="2508885"/>
    <lineage>
        <taxon>Bacteria</taxon>
        <taxon>Bacillati</taxon>
        <taxon>Bacillota</taxon>
        <taxon>Bacilli</taxon>
        <taxon>Lactobacillales</taxon>
        <taxon>Enterococcaceae</taxon>
        <taxon>Vagococcus</taxon>
    </lineage>
</organism>
<reference evidence="3 4" key="1">
    <citation type="submission" date="2019-01" db="EMBL/GenBank/DDBJ databases">
        <title>Vagococcus silagei sp. nov. isolated from brewer's grain.</title>
        <authorList>
            <person name="Guu J.-R."/>
        </authorList>
    </citation>
    <scope>NUCLEOTIDE SEQUENCE [LARGE SCALE GENOMIC DNA]</scope>
    <source>
        <strain evidence="3 4">2B-2</strain>
    </source>
</reference>
<keyword evidence="1" id="KW-0732">Signal</keyword>
<comment type="caution">
    <text evidence="3">The sequence shown here is derived from an EMBL/GenBank/DDBJ whole genome shotgun (WGS) entry which is preliminary data.</text>
</comment>
<evidence type="ECO:0000313" key="4">
    <source>
        <dbReference type="Proteomes" id="UP000310506"/>
    </source>
</evidence>
<dbReference type="InterPro" id="IPR027994">
    <property type="entry name" value="WxL_dom"/>
</dbReference>
<dbReference type="AlphaFoldDB" id="A0A4V3TUT0"/>
<accession>A0A4V3TUT0</accession>
<sequence>MKKSILLFASTLTVLGLATIGNTAEAAPTDTKDAKFKLTKADDGTGYDVTASNLDFTQQKSSASMIETTSSAEHKISVNDFSGSNSGWNLKVSVGDFKGKLNNVDVVLAGAEIEFPADPTIDKVEGDTASAANFLPVANTLKIKPGEAATTLAKAAANKGQGKWDIVYPAGTIKLKAGSGNTATDYTAKLTYTLSATPDA</sequence>
<dbReference type="RefSeq" id="WP_136137927.1">
    <property type="nucleotide sequence ID" value="NZ_SDGV01000042.1"/>
</dbReference>
<protein>
    <recommendedName>
        <fullName evidence="2">WxL domain-containing protein</fullName>
    </recommendedName>
</protein>